<dbReference type="GO" id="GO:0006325">
    <property type="term" value="P:chromatin organization"/>
    <property type="evidence" value="ECO:0007669"/>
    <property type="project" value="UniProtKB-ARBA"/>
</dbReference>
<feature type="region of interest" description="Disordered" evidence="6">
    <location>
        <begin position="1283"/>
        <end position="1516"/>
    </location>
</feature>
<feature type="compositionally biased region" description="Acidic residues" evidence="6">
    <location>
        <begin position="741"/>
        <end position="751"/>
    </location>
</feature>
<feature type="region of interest" description="Disordered" evidence="6">
    <location>
        <begin position="720"/>
        <end position="948"/>
    </location>
</feature>
<feature type="repeat" description="WD" evidence="5">
    <location>
        <begin position="143"/>
        <end position="184"/>
    </location>
</feature>
<feature type="compositionally biased region" description="Acidic residues" evidence="6">
    <location>
        <begin position="1430"/>
        <end position="1465"/>
    </location>
</feature>
<feature type="compositionally biased region" description="Polar residues" evidence="6">
    <location>
        <begin position="802"/>
        <end position="815"/>
    </location>
</feature>
<evidence type="ECO:0000256" key="1">
    <source>
        <dbReference type="ARBA" id="ARBA00022574"/>
    </source>
</evidence>
<accession>A0A9P6TXV4</accession>
<feature type="region of interest" description="Disordered" evidence="6">
    <location>
        <begin position="289"/>
        <end position="319"/>
    </location>
</feature>
<dbReference type="Pfam" id="PF25313">
    <property type="entry name" value="BRWD_AD"/>
    <property type="match status" value="1"/>
</dbReference>
<dbReference type="Gene3D" id="2.130.10.10">
    <property type="entry name" value="YVTN repeat-like/Quinoprotein amine dehydrogenase"/>
    <property type="match status" value="2"/>
</dbReference>
<keyword evidence="2" id="KW-0677">Repeat</keyword>
<feature type="compositionally biased region" description="Low complexity" evidence="6">
    <location>
        <begin position="904"/>
        <end position="917"/>
    </location>
</feature>
<dbReference type="PANTHER" id="PTHR16266:SF17">
    <property type="entry name" value="BRWD3"/>
    <property type="match status" value="1"/>
</dbReference>
<dbReference type="SUPFAM" id="SSF50978">
    <property type="entry name" value="WD40 repeat-like"/>
    <property type="match status" value="1"/>
</dbReference>
<feature type="compositionally biased region" description="Acidic residues" evidence="6">
    <location>
        <begin position="885"/>
        <end position="903"/>
    </location>
</feature>
<gene>
    <name evidence="8" type="primary">BRWD3</name>
    <name evidence="8" type="ORF">DFQ27_008837</name>
</gene>
<comment type="caution">
    <text evidence="8">The sequence shown here is derived from an EMBL/GenBank/DDBJ whole genome shotgun (WGS) entry which is preliminary data.</text>
</comment>
<dbReference type="SMART" id="SM00297">
    <property type="entry name" value="BROMO"/>
    <property type="match status" value="1"/>
</dbReference>
<feature type="compositionally biased region" description="Acidic residues" evidence="6">
    <location>
        <begin position="761"/>
        <end position="788"/>
    </location>
</feature>
<dbReference type="GO" id="GO:0008360">
    <property type="term" value="P:regulation of cell shape"/>
    <property type="evidence" value="ECO:0007669"/>
    <property type="project" value="TreeGrafter"/>
</dbReference>
<dbReference type="PROSITE" id="PS50082">
    <property type="entry name" value="WD_REPEATS_2"/>
    <property type="match status" value="4"/>
</dbReference>
<feature type="compositionally biased region" description="Low complexity" evidence="6">
    <location>
        <begin position="1354"/>
        <end position="1369"/>
    </location>
</feature>
<feature type="compositionally biased region" description="Polar residues" evidence="6">
    <location>
        <begin position="1376"/>
        <end position="1386"/>
    </location>
</feature>
<feature type="region of interest" description="Disordered" evidence="6">
    <location>
        <begin position="1144"/>
        <end position="1174"/>
    </location>
</feature>
<evidence type="ECO:0000256" key="6">
    <source>
        <dbReference type="SAM" id="MobiDB-lite"/>
    </source>
</evidence>
<feature type="compositionally biased region" description="Basic residues" evidence="6">
    <location>
        <begin position="816"/>
        <end position="825"/>
    </location>
</feature>
<dbReference type="PANTHER" id="PTHR16266">
    <property type="entry name" value="WD REPEAT DOMAIN 9"/>
    <property type="match status" value="1"/>
</dbReference>
<dbReference type="GO" id="GO:0005634">
    <property type="term" value="C:nucleus"/>
    <property type="evidence" value="ECO:0007669"/>
    <property type="project" value="TreeGrafter"/>
</dbReference>
<dbReference type="InterPro" id="IPR019775">
    <property type="entry name" value="WD40_repeat_CS"/>
</dbReference>
<protein>
    <submittedName>
        <fullName evidence="8">Bromodomain and WD repeat-containing protein 3</fullName>
    </submittedName>
</protein>
<dbReference type="SUPFAM" id="SSF47370">
    <property type="entry name" value="Bromodomain"/>
    <property type="match status" value="1"/>
</dbReference>
<evidence type="ECO:0000259" key="7">
    <source>
        <dbReference type="PROSITE" id="PS50014"/>
    </source>
</evidence>
<feature type="domain" description="Bromo" evidence="7">
    <location>
        <begin position="1188"/>
        <end position="1258"/>
    </location>
</feature>
<dbReference type="EMBL" id="JAAAJB010000765">
    <property type="protein sequence ID" value="KAG0251319.1"/>
    <property type="molecule type" value="Genomic_DNA"/>
</dbReference>
<dbReference type="InterPro" id="IPR052060">
    <property type="entry name" value="Bromo_WD_repeat"/>
</dbReference>
<dbReference type="PROSITE" id="PS50014">
    <property type="entry name" value="BROMODOMAIN_2"/>
    <property type="match status" value="1"/>
</dbReference>
<name>A0A9P6TXV4_9FUNG</name>
<dbReference type="PROSITE" id="PS50294">
    <property type="entry name" value="WD_REPEATS_REGION"/>
    <property type="match status" value="3"/>
</dbReference>
<dbReference type="InterPro" id="IPR001487">
    <property type="entry name" value="Bromodomain"/>
</dbReference>
<evidence type="ECO:0000313" key="8">
    <source>
        <dbReference type="EMBL" id="KAG0251319.1"/>
    </source>
</evidence>
<evidence type="ECO:0000256" key="4">
    <source>
        <dbReference type="PROSITE-ProRule" id="PRU00035"/>
    </source>
</evidence>
<feature type="compositionally biased region" description="Basic residues" evidence="6">
    <location>
        <begin position="931"/>
        <end position="947"/>
    </location>
</feature>
<dbReference type="Pfam" id="PF00439">
    <property type="entry name" value="Bromodomain"/>
    <property type="match status" value="1"/>
</dbReference>
<dbReference type="Gene3D" id="1.20.920.10">
    <property type="entry name" value="Bromodomain-like"/>
    <property type="match status" value="1"/>
</dbReference>
<feature type="repeat" description="WD" evidence="5">
    <location>
        <begin position="536"/>
        <end position="562"/>
    </location>
</feature>
<feature type="compositionally biased region" description="Low complexity" evidence="6">
    <location>
        <begin position="308"/>
        <end position="319"/>
    </location>
</feature>
<feature type="repeat" description="WD" evidence="5">
    <location>
        <begin position="101"/>
        <end position="142"/>
    </location>
</feature>
<dbReference type="SMART" id="SM00320">
    <property type="entry name" value="WD40"/>
    <property type="match status" value="7"/>
</dbReference>
<dbReference type="GO" id="GO:0007010">
    <property type="term" value="P:cytoskeleton organization"/>
    <property type="evidence" value="ECO:0007669"/>
    <property type="project" value="TreeGrafter"/>
</dbReference>
<dbReference type="Pfam" id="PF00400">
    <property type="entry name" value="WD40"/>
    <property type="match status" value="4"/>
</dbReference>
<keyword evidence="1 5" id="KW-0853">WD repeat</keyword>
<dbReference type="Proteomes" id="UP000807716">
    <property type="component" value="Unassembled WGS sequence"/>
</dbReference>
<feature type="repeat" description="WD" evidence="5">
    <location>
        <begin position="339"/>
        <end position="380"/>
    </location>
</feature>
<feature type="compositionally biased region" description="Acidic residues" evidence="6">
    <location>
        <begin position="1307"/>
        <end position="1336"/>
    </location>
</feature>
<feature type="compositionally biased region" description="Low complexity" evidence="6">
    <location>
        <begin position="1394"/>
        <end position="1418"/>
    </location>
</feature>
<feature type="compositionally biased region" description="Basic residues" evidence="6">
    <location>
        <begin position="1497"/>
        <end position="1506"/>
    </location>
</feature>
<dbReference type="InterPro" id="IPR001680">
    <property type="entry name" value="WD40_rpt"/>
</dbReference>
<dbReference type="InterPro" id="IPR015943">
    <property type="entry name" value="WD40/YVTN_repeat-like_dom_sf"/>
</dbReference>
<evidence type="ECO:0000256" key="5">
    <source>
        <dbReference type="PROSITE-ProRule" id="PRU00221"/>
    </source>
</evidence>
<keyword evidence="3 4" id="KW-0103">Bromodomain</keyword>
<dbReference type="OrthoDB" id="538223at2759"/>
<organism evidence="8 9">
    <name type="scientific">Actinomortierella ambigua</name>
    <dbReference type="NCBI Taxonomy" id="1343610"/>
    <lineage>
        <taxon>Eukaryota</taxon>
        <taxon>Fungi</taxon>
        <taxon>Fungi incertae sedis</taxon>
        <taxon>Mucoromycota</taxon>
        <taxon>Mortierellomycotina</taxon>
        <taxon>Mortierellomycetes</taxon>
        <taxon>Mortierellales</taxon>
        <taxon>Mortierellaceae</taxon>
        <taxon>Actinomortierella</taxon>
    </lineage>
</organism>
<proteinExistence type="predicted"/>
<sequence>MSTLIAHTDAQIPPLVPGLRSLLSTGGSSLLRTRQETEQLTQQSSTSRNQSVSKLLFGVKGLTKEPRITDYLRARSMRGRGVASLPWPKFIPTMYEELVMMNGHRFSTYCLLFDRTNLRIITGSDDYLVKVWCARSGYLIYTLRGHAAEVTYADISPDNTMLVTGSNDGIVRVWDLQTSAPIIVLPTQSTTRHRKPITTVSFSPSPIPQIRYLMATTIDGFSWVWKYDRVSRKFQSKPFMIDCKTFSDSKLECATWNATGSQFAVAGWDLFIRVFSTIQGGPDAIKAGKRRKSYDKSRTTDAVSANGSTSSPALASSPSVASTNVNEMEWGEPVLIAQLDGHVGVVTSLCYSHSGDRILSGSVDGFVRIWQYDRKSKTWTSTAIDVRDEHTQADATISPVRTMVPSPAACQTQEQQPSTFAEQTGETSALGIAINTLTASAASIGGDTMGVITQPNSTTEASIIVPTPGIAAASIADAPRIVPKQAVWSLDDRSIVLTTSLGEIKVFDAKTGEWKHTLKGHTRFTEIYVVDVHPVDPRLVLTAGYDGHIFLWDIREGKQLRQWTFDDTEFSDGRFSPDGFMFAISDREGRCRLFGAGKNPDDYADARTFKEQTFWSDYEPVRYDADHNVIDDVTQIAPHLMDRTPILDTHGRGYARQKGLRYGLDFPVAVPGGILEQEEQRKIRQLEEELETLAEQTLMILPTTDKRKLYKRRREFIVEEDEDDDPMTSEVPIVPLPNDSSGEEYGGDDAGSDSSSGSESDAGDEDLLDEMEDNDDMAFVVNDDDDEYATSSHRRRRTASSNGTSRRQRTSNGTRRSGRARKRIRLAADEDEEDESDGMYGSGEDGEAEGSRTASRRQKRLDAGEPSMSKSERSARPKSFANDDYPSDDMLDIEGQDSEDDYDGTQAGSSAGASTTSLPQTSLAIQGTSIPKKKKRQWRGNGRKKGKAVMTDDQANDLLKWLPSNWIKVNTPRKSPYHPQIGDYVAYCRQGHQNFLAETPLRSRLDIKIVPYLKDPALPWVVFGRISRITYNVGPPTWCTITLEEQILESSHGYPPQPTFTPSRRRFDIEFHDVEDVPDFIILYSVFQHGVNAQYQVGEEIWASFDDHSYAGTISDQVIEDPRFEDSLWMAFRVTWSSQEATNLSPWEMQHEEDEEYTTEQIPSQGRQPPPTKEAECARIDQVLKHLMHLDEFQEFRSEVDFVAYPTYCQVVAYPICLESIVERFESGFYRRARAVQFDIELVEQNAVTYNDPTSTIAMMARNLAKIYKTCVADQRKTLPDQVRVRLSRDDGDEEFNASGSDHNDAESEPEIMEEDEDDLAITEESDVDDFVDDDFGPSYRRQSSSRSSKKRTGSGQSSSKAAGGSLSRSTRRSNDTNGLSSTTRSKVVGQLATGGSSTSSSSNRRSSRGKSASRSANQHSKPRRRSAGDDDGDDDYDEDEYVEEEGDEEAVNVYGDADDDDDDAEWRGGSNGHGRRIMVEDDDEDEEFGSQNSRSRSTRSRRKKAKMADSDDDYE</sequence>
<dbReference type="GO" id="GO:0006357">
    <property type="term" value="P:regulation of transcription by RNA polymerase II"/>
    <property type="evidence" value="ECO:0007669"/>
    <property type="project" value="TreeGrafter"/>
</dbReference>
<evidence type="ECO:0000313" key="9">
    <source>
        <dbReference type="Proteomes" id="UP000807716"/>
    </source>
</evidence>
<evidence type="ECO:0000256" key="3">
    <source>
        <dbReference type="ARBA" id="ARBA00023117"/>
    </source>
</evidence>
<dbReference type="PROSITE" id="PS00678">
    <property type="entry name" value="WD_REPEATS_1"/>
    <property type="match status" value="1"/>
</dbReference>
<evidence type="ECO:0000256" key="2">
    <source>
        <dbReference type="ARBA" id="ARBA00022737"/>
    </source>
</evidence>
<keyword evidence="9" id="KW-1185">Reference proteome</keyword>
<reference evidence="8" key="1">
    <citation type="journal article" date="2020" name="Fungal Divers.">
        <title>Resolving the Mortierellaceae phylogeny through synthesis of multi-gene phylogenetics and phylogenomics.</title>
        <authorList>
            <person name="Vandepol N."/>
            <person name="Liber J."/>
            <person name="Desiro A."/>
            <person name="Na H."/>
            <person name="Kennedy M."/>
            <person name="Barry K."/>
            <person name="Grigoriev I.V."/>
            <person name="Miller A.N."/>
            <person name="O'Donnell K."/>
            <person name="Stajich J.E."/>
            <person name="Bonito G."/>
        </authorList>
    </citation>
    <scope>NUCLEOTIDE SEQUENCE</scope>
    <source>
        <strain evidence="8">BC1065</strain>
    </source>
</reference>
<feature type="compositionally biased region" description="Polar residues" evidence="6">
    <location>
        <begin position="918"/>
        <end position="929"/>
    </location>
</feature>
<dbReference type="InterPro" id="IPR036322">
    <property type="entry name" value="WD40_repeat_dom_sf"/>
</dbReference>
<dbReference type="InterPro" id="IPR036427">
    <property type="entry name" value="Bromodomain-like_sf"/>
</dbReference>
<dbReference type="InterPro" id="IPR057451">
    <property type="entry name" value="BRWD/PHIP_AD"/>
</dbReference>